<gene>
    <name evidence="2" type="ORF">RRG08_003658</name>
</gene>
<evidence type="ECO:0000313" key="3">
    <source>
        <dbReference type="Proteomes" id="UP001283361"/>
    </source>
</evidence>
<evidence type="ECO:0000313" key="2">
    <source>
        <dbReference type="EMBL" id="KAK3794507.1"/>
    </source>
</evidence>
<organism evidence="2 3">
    <name type="scientific">Elysia crispata</name>
    <name type="common">lettuce slug</name>
    <dbReference type="NCBI Taxonomy" id="231223"/>
    <lineage>
        <taxon>Eukaryota</taxon>
        <taxon>Metazoa</taxon>
        <taxon>Spiralia</taxon>
        <taxon>Lophotrochozoa</taxon>
        <taxon>Mollusca</taxon>
        <taxon>Gastropoda</taxon>
        <taxon>Heterobranchia</taxon>
        <taxon>Euthyneura</taxon>
        <taxon>Panpulmonata</taxon>
        <taxon>Sacoglossa</taxon>
        <taxon>Placobranchoidea</taxon>
        <taxon>Plakobranchidae</taxon>
        <taxon>Elysia</taxon>
    </lineage>
</organism>
<name>A0AAE1E581_9GAST</name>
<evidence type="ECO:0000256" key="1">
    <source>
        <dbReference type="SAM" id="MobiDB-lite"/>
    </source>
</evidence>
<feature type="compositionally biased region" description="Polar residues" evidence="1">
    <location>
        <begin position="24"/>
        <end position="33"/>
    </location>
</feature>
<sequence length="82" mass="8978">MTEMPARLEGGQDQTRPESELIERSSQQTSSPQFDAKATTLLGNDRNNPKFSGVKELRPGTASGPDGRCGEAREENPKYLIV</sequence>
<feature type="region of interest" description="Disordered" evidence="1">
    <location>
        <begin position="1"/>
        <end position="82"/>
    </location>
</feature>
<proteinExistence type="predicted"/>
<keyword evidence="3" id="KW-1185">Reference proteome</keyword>
<dbReference type="EMBL" id="JAWDGP010001105">
    <property type="protein sequence ID" value="KAK3794507.1"/>
    <property type="molecule type" value="Genomic_DNA"/>
</dbReference>
<reference evidence="2" key="1">
    <citation type="journal article" date="2023" name="G3 (Bethesda)">
        <title>A reference genome for the long-term kleptoplast-retaining sea slug Elysia crispata morphotype clarki.</title>
        <authorList>
            <person name="Eastman K.E."/>
            <person name="Pendleton A.L."/>
            <person name="Shaikh M.A."/>
            <person name="Suttiyut T."/>
            <person name="Ogas R."/>
            <person name="Tomko P."/>
            <person name="Gavelis G."/>
            <person name="Widhalm J.R."/>
            <person name="Wisecaver J.H."/>
        </authorList>
    </citation>
    <scope>NUCLEOTIDE SEQUENCE</scope>
    <source>
        <strain evidence="2">ECLA1</strain>
    </source>
</reference>
<feature type="compositionally biased region" description="Polar residues" evidence="1">
    <location>
        <begin position="41"/>
        <end position="50"/>
    </location>
</feature>
<dbReference type="AlphaFoldDB" id="A0AAE1E581"/>
<feature type="compositionally biased region" description="Basic and acidic residues" evidence="1">
    <location>
        <begin position="68"/>
        <end position="82"/>
    </location>
</feature>
<protein>
    <submittedName>
        <fullName evidence="2">Uncharacterized protein</fullName>
    </submittedName>
</protein>
<dbReference type="Proteomes" id="UP001283361">
    <property type="component" value="Unassembled WGS sequence"/>
</dbReference>
<accession>A0AAE1E581</accession>
<comment type="caution">
    <text evidence="2">The sequence shown here is derived from an EMBL/GenBank/DDBJ whole genome shotgun (WGS) entry which is preliminary data.</text>
</comment>